<dbReference type="Proteomes" id="UP000616885">
    <property type="component" value="Unassembled WGS sequence"/>
</dbReference>
<comment type="caution">
    <text evidence="2">The sequence shown here is derived from an EMBL/GenBank/DDBJ whole genome shotgun (WGS) entry which is preliminary data.</text>
</comment>
<protein>
    <submittedName>
        <fullName evidence="2">Uncharacterized protein</fullName>
    </submittedName>
</protein>
<evidence type="ECO:0000256" key="1">
    <source>
        <dbReference type="SAM" id="MobiDB-lite"/>
    </source>
</evidence>
<feature type="region of interest" description="Disordered" evidence="1">
    <location>
        <begin position="132"/>
        <end position="161"/>
    </location>
</feature>
<feature type="compositionally biased region" description="Basic and acidic residues" evidence="1">
    <location>
        <begin position="57"/>
        <end position="69"/>
    </location>
</feature>
<reference evidence="2" key="1">
    <citation type="submission" date="2020-10" db="EMBL/GenBank/DDBJ databases">
        <title>High-Quality Genome Resource of Clonostachys rosea strain S41 by Oxford Nanopore Long-Read Sequencing.</title>
        <authorList>
            <person name="Wang H."/>
        </authorList>
    </citation>
    <scope>NUCLEOTIDE SEQUENCE</scope>
    <source>
        <strain evidence="2">S41</strain>
    </source>
</reference>
<proteinExistence type="predicted"/>
<feature type="region of interest" description="Disordered" evidence="1">
    <location>
        <begin position="1"/>
        <end position="97"/>
    </location>
</feature>
<dbReference type="EMBL" id="JADCTT010000006">
    <property type="protein sequence ID" value="KAF9751025.1"/>
    <property type="molecule type" value="Genomic_DNA"/>
</dbReference>
<sequence length="228" mass="25482">MKKDIPRTFLGPVDGQASSQGSTAADQCGLARNRNPSGQDRRHEDFPSLGQVLQSETRIKNLSSREHPAVRPLGKKLRPRSPVPPLKTPSIVRSVSRDSELDQTEVICLPGNTRPAEEQIVPGFERLAIATSQDATTKPRANDEAQLMRDSPEKDVTSTVDKTVHHRRPVVHEQIKPQKQTIIQPQRIRSVHFEEHRTLIQPIVDPNPVILPAQHWMMDSSTGALHKV</sequence>
<evidence type="ECO:0000313" key="3">
    <source>
        <dbReference type="Proteomes" id="UP000616885"/>
    </source>
</evidence>
<name>A0A8H7N8G5_BIOOC</name>
<evidence type="ECO:0000313" key="2">
    <source>
        <dbReference type="EMBL" id="KAF9751025.1"/>
    </source>
</evidence>
<feature type="compositionally biased region" description="Basic and acidic residues" evidence="1">
    <location>
        <begin position="140"/>
        <end position="156"/>
    </location>
</feature>
<accession>A0A8H7N8G5</accession>
<gene>
    <name evidence="2" type="ORF">IM811_015245</name>
</gene>
<dbReference type="AlphaFoldDB" id="A0A8H7N8G5"/>
<organism evidence="2 3">
    <name type="scientific">Bionectria ochroleuca</name>
    <name type="common">Gliocladium roseum</name>
    <dbReference type="NCBI Taxonomy" id="29856"/>
    <lineage>
        <taxon>Eukaryota</taxon>
        <taxon>Fungi</taxon>
        <taxon>Dikarya</taxon>
        <taxon>Ascomycota</taxon>
        <taxon>Pezizomycotina</taxon>
        <taxon>Sordariomycetes</taxon>
        <taxon>Hypocreomycetidae</taxon>
        <taxon>Hypocreales</taxon>
        <taxon>Bionectriaceae</taxon>
        <taxon>Clonostachys</taxon>
    </lineage>
</organism>
<feature type="compositionally biased region" description="Polar residues" evidence="1">
    <location>
        <begin position="16"/>
        <end position="25"/>
    </location>
</feature>